<evidence type="ECO:0000259" key="3">
    <source>
        <dbReference type="PROSITE" id="PS50240"/>
    </source>
</evidence>
<dbReference type="InterPro" id="IPR051333">
    <property type="entry name" value="CLIP_Serine_Protease"/>
</dbReference>
<keyword evidence="2" id="KW-0378">Hydrolase</keyword>
<dbReference type="PRINTS" id="PR00722">
    <property type="entry name" value="CHYMOTRYPSIN"/>
</dbReference>
<keyword evidence="5" id="KW-1185">Reference proteome</keyword>
<dbReference type="SMART" id="SM00020">
    <property type="entry name" value="Tryp_SPc"/>
    <property type="match status" value="1"/>
</dbReference>
<dbReference type="EMBL" id="OA888113">
    <property type="protein sequence ID" value="CAD7283767.1"/>
    <property type="molecule type" value="Genomic_DNA"/>
</dbReference>
<reference evidence="4" key="1">
    <citation type="submission" date="2020-11" db="EMBL/GenBank/DDBJ databases">
        <authorList>
            <person name="Tran Van P."/>
        </authorList>
    </citation>
    <scope>NUCLEOTIDE SEQUENCE</scope>
</reference>
<dbReference type="PANTHER" id="PTHR24260">
    <property type="match status" value="1"/>
</dbReference>
<protein>
    <recommendedName>
        <fullName evidence="3">Peptidase S1 domain-containing protein</fullName>
    </recommendedName>
</protein>
<dbReference type="Gene3D" id="2.40.10.10">
    <property type="entry name" value="Trypsin-like serine proteases"/>
    <property type="match status" value="1"/>
</dbReference>
<dbReference type="SUPFAM" id="SSF50494">
    <property type="entry name" value="Trypsin-like serine proteases"/>
    <property type="match status" value="1"/>
</dbReference>
<dbReference type="AlphaFoldDB" id="A0A7R9GJU0"/>
<dbReference type="PROSITE" id="PS00134">
    <property type="entry name" value="TRYPSIN_HIS"/>
    <property type="match status" value="1"/>
</dbReference>
<dbReference type="InterPro" id="IPR018114">
    <property type="entry name" value="TRYPSIN_HIS"/>
</dbReference>
<dbReference type="InterPro" id="IPR001314">
    <property type="entry name" value="Peptidase_S1A"/>
</dbReference>
<dbReference type="PANTHER" id="PTHR24260:SF134">
    <property type="entry name" value="AT07769P-RELATED"/>
    <property type="match status" value="1"/>
</dbReference>
<dbReference type="PROSITE" id="PS50240">
    <property type="entry name" value="TRYPSIN_DOM"/>
    <property type="match status" value="1"/>
</dbReference>
<dbReference type="InterPro" id="IPR001254">
    <property type="entry name" value="Trypsin_dom"/>
</dbReference>
<dbReference type="InterPro" id="IPR009003">
    <property type="entry name" value="Peptidase_S1_PA"/>
</dbReference>
<dbReference type="GO" id="GO:0004252">
    <property type="term" value="F:serine-type endopeptidase activity"/>
    <property type="evidence" value="ECO:0007669"/>
    <property type="project" value="InterPro"/>
</dbReference>
<dbReference type="FunFam" id="2.40.10.10:FF:000068">
    <property type="entry name" value="transmembrane protease serine 2"/>
    <property type="match status" value="1"/>
</dbReference>
<sequence length="289" mass="31582">MIENDPYNVSIITDLRLMDFHGTRNQISPYAKKECGITSTERIIGGRNANLGDYPWQVFLRIQTSNGLKMSCGGSLISDKYVLTAAHCLTAAAVNVVKITVTVGSVEITDSNRGKSGLQIVSTGWKVHPQWENDGIDHDIGIITIPSIENQQVTWTPVCLPTKTTEDVEVPCITSGFGKTSDDEGDKSEKRLKFIRTKTLDNEECKRRSAFMSIYLKPSMICIGGEGGRETVCSGDSGGPLVKQESGRFVLIGITSFGGTELCETPAPSAFTRVKHYLEYICNDTGICQ</sequence>
<dbReference type="Pfam" id="PF00089">
    <property type="entry name" value="Trypsin"/>
    <property type="match status" value="1"/>
</dbReference>
<dbReference type="GO" id="GO:0006508">
    <property type="term" value="P:proteolysis"/>
    <property type="evidence" value="ECO:0007669"/>
    <property type="project" value="UniProtKB-KW"/>
</dbReference>
<dbReference type="EMBL" id="CAJPEX010006076">
    <property type="protein sequence ID" value="CAG0923919.1"/>
    <property type="molecule type" value="Genomic_DNA"/>
</dbReference>
<keyword evidence="2" id="KW-0645">Protease</keyword>
<evidence type="ECO:0000313" key="5">
    <source>
        <dbReference type="Proteomes" id="UP000678499"/>
    </source>
</evidence>
<organism evidence="4">
    <name type="scientific">Notodromas monacha</name>
    <dbReference type="NCBI Taxonomy" id="399045"/>
    <lineage>
        <taxon>Eukaryota</taxon>
        <taxon>Metazoa</taxon>
        <taxon>Ecdysozoa</taxon>
        <taxon>Arthropoda</taxon>
        <taxon>Crustacea</taxon>
        <taxon>Oligostraca</taxon>
        <taxon>Ostracoda</taxon>
        <taxon>Podocopa</taxon>
        <taxon>Podocopida</taxon>
        <taxon>Cypridocopina</taxon>
        <taxon>Cypridoidea</taxon>
        <taxon>Cyprididae</taxon>
        <taxon>Notodromas</taxon>
    </lineage>
</organism>
<evidence type="ECO:0000256" key="1">
    <source>
        <dbReference type="ARBA" id="ARBA00023157"/>
    </source>
</evidence>
<accession>A0A7R9GJU0</accession>
<dbReference type="OrthoDB" id="5565075at2759"/>
<evidence type="ECO:0000256" key="2">
    <source>
        <dbReference type="RuleBase" id="RU363034"/>
    </source>
</evidence>
<proteinExistence type="predicted"/>
<name>A0A7R9GJU0_9CRUS</name>
<dbReference type="Proteomes" id="UP000678499">
    <property type="component" value="Unassembled WGS sequence"/>
</dbReference>
<feature type="domain" description="Peptidase S1" evidence="3">
    <location>
        <begin position="43"/>
        <end position="286"/>
    </location>
</feature>
<dbReference type="InterPro" id="IPR033116">
    <property type="entry name" value="TRYPSIN_SER"/>
</dbReference>
<dbReference type="PROSITE" id="PS00135">
    <property type="entry name" value="TRYPSIN_SER"/>
    <property type="match status" value="1"/>
</dbReference>
<evidence type="ECO:0000313" key="4">
    <source>
        <dbReference type="EMBL" id="CAD7283767.1"/>
    </source>
</evidence>
<gene>
    <name evidence="4" type="ORF">NMOB1V02_LOCUS11378</name>
</gene>
<keyword evidence="2" id="KW-0720">Serine protease</keyword>
<keyword evidence="1" id="KW-1015">Disulfide bond</keyword>
<dbReference type="InterPro" id="IPR043504">
    <property type="entry name" value="Peptidase_S1_PA_chymotrypsin"/>
</dbReference>
<dbReference type="CDD" id="cd00190">
    <property type="entry name" value="Tryp_SPc"/>
    <property type="match status" value="1"/>
</dbReference>